<dbReference type="RefSeq" id="WP_013447056.1">
    <property type="nucleotide sequence ID" value="NZ_CP011859.1"/>
</dbReference>
<dbReference type="AlphaFoldDB" id="A0A161QAB0"/>
<dbReference type="GeneID" id="93718449"/>
<name>A0A161QAB0_RIEAN</name>
<dbReference type="EMBL" id="CP011859">
    <property type="protein sequence ID" value="AQY22177.1"/>
    <property type="molecule type" value="Genomic_DNA"/>
</dbReference>
<accession>A0A161QAB0</accession>
<sequence length="295" mass="34198">MKKKFSFNHLVMVLIFIVSVINVQSCNRDDSPLAPTDETTDKGHEEWAKVTFKFTKGHLHGANFHGDPINPKTKYFKSVQEISYEINEKGDVVPSTQEPIRFIQGNEYGLEITYYNKKGEVVNQEFVSEKMAPIHQHFFMAKNTKSLQGNPLNLQTLDLFNYTYRDTVPWDKMIRYGGELRDAKDPIGLKGYFHIKEKYINFDLNVVLIHVIKGSKLDDEGNPYPFHNPSKRILGVQDLNLNIPIRVYAAHPEGDYEIDDLIKDIAKEFNISYEEAEKDWDESFDAPHDSSKYWL</sequence>
<dbReference type="eggNOG" id="ENOG5032ETX">
    <property type="taxonomic scope" value="Bacteria"/>
</dbReference>
<dbReference type="Proteomes" id="UP000189883">
    <property type="component" value="Chromosome"/>
</dbReference>
<reference evidence="1 2" key="1">
    <citation type="submission" date="2015-06" db="EMBL/GenBank/DDBJ databases">
        <title>R. anatipestifer strain HXb2 is the most virulent strain so far, and the genome sequence would help us uncover the pathogenesis.</title>
        <authorList>
            <person name="Hu Q."/>
            <person name="Qi J."/>
            <person name="Bo H."/>
            <person name="Liu G."/>
            <person name="Tao M."/>
            <person name="Ding Y."/>
            <person name="Xue Y."/>
        </authorList>
    </citation>
    <scope>NUCLEOTIDE SEQUENCE [LARGE SCALE GENOMIC DNA]</scope>
    <source>
        <strain evidence="1 2">HXb2</strain>
    </source>
</reference>
<evidence type="ECO:0000313" key="1">
    <source>
        <dbReference type="EMBL" id="AQY22177.1"/>
    </source>
</evidence>
<protein>
    <submittedName>
        <fullName evidence="1">Uncharacterized protein</fullName>
    </submittedName>
</protein>
<proteinExistence type="predicted"/>
<evidence type="ECO:0000313" key="2">
    <source>
        <dbReference type="Proteomes" id="UP000189883"/>
    </source>
</evidence>
<dbReference type="OMA" id="QFIENGQ"/>
<gene>
    <name evidence="1" type="ORF">AB406_1229</name>
</gene>
<organism evidence="1 2">
    <name type="scientific">Riemerella anatipestifer</name>
    <name type="common">Moraxella anatipestifer</name>
    <dbReference type="NCBI Taxonomy" id="34085"/>
    <lineage>
        <taxon>Bacteria</taxon>
        <taxon>Pseudomonadati</taxon>
        <taxon>Bacteroidota</taxon>
        <taxon>Flavobacteriia</taxon>
        <taxon>Flavobacteriales</taxon>
        <taxon>Weeksellaceae</taxon>
        <taxon>Riemerella</taxon>
    </lineage>
</organism>